<evidence type="ECO:0000313" key="2">
    <source>
        <dbReference type="Proteomes" id="UP000233551"/>
    </source>
</evidence>
<dbReference type="AlphaFoldDB" id="A0A2I0IBM6"/>
<protein>
    <submittedName>
        <fullName evidence="1">Uncharacterized protein</fullName>
    </submittedName>
</protein>
<evidence type="ECO:0000313" key="1">
    <source>
        <dbReference type="EMBL" id="PKI41401.1"/>
    </source>
</evidence>
<sequence length="76" mass="8581">MDVDEVWTCMGMHAYKLKERWSTVGRHMDARMARAGARQARGACAGAGERARLVLGWHYSPESDDFARNALNDLKQ</sequence>
<name>A0A2I0IBM6_PUNGR</name>
<keyword evidence="2" id="KW-1185">Reference proteome</keyword>
<reference evidence="1 2" key="1">
    <citation type="submission" date="2017-11" db="EMBL/GenBank/DDBJ databases">
        <title>De-novo sequencing of pomegranate (Punica granatum L.) genome.</title>
        <authorList>
            <person name="Akparov Z."/>
            <person name="Amiraslanov A."/>
            <person name="Hajiyeva S."/>
            <person name="Abbasov M."/>
            <person name="Kaur K."/>
            <person name="Hamwieh A."/>
            <person name="Solovyev V."/>
            <person name="Salamov A."/>
            <person name="Braich B."/>
            <person name="Kosarev P."/>
            <person name="Mahmoud A."/>
            <person name="Hajiyev E."/>
            <person name="Babayeva S."/>
            <person name="Izzatullayeva V."/>
            <person name="Mammadov A."/>
            <person name="Mammadov A."/>
            <person name="Sharifova S."/>
            <person name="Ojaghi J."/>
            <person name="Eynullazada K."/>
            <person name="Bayramov B."/>
            <person name="Abdulazimova A."/>
            <person name="Shahmuradov I."/>
        </authorList>
    </citation>
    <scope>NUCLEOTIDE SEQUENCE [LARGE SCALE GENOMIC DNA]</scope>
    <source>
        <strain evidence="2">cv. AG2017</strain>
        <tissue evidence="1">Leaf</tissue>
    </source>
</reference>
<comment type="caution">
    <text evidence="1">The sequence shown here is derived from an EMBL/GenBank/DDBJ whole genome shotgun (WGS) entry which is preliminary data.</text>
</comment>
<organism evidence="1 2">
    <name type="scientific">Punica granatum</name>
    <name type="common">Pomegranate</name>
    <dbReference type="NCBI Taxonomy" id="22663"/>
    <lineage>
        <taxon>Eukaryota</taxon>
        <taxon>Viridiplantae</taxon>
        <taxon>Streptophyta</taxon>
        <taxon>Embryophyta</taxon>
        <taxon>Tracheophyta</taxon>
        <taxon>Spermatophyta</taxon>
        <taxon>Magnoliopsida</taxon>
        <taxon>eudicotyledons</taxon>
        <taxon>Gunneridae</taxon>
        <taxon>Pentapetalae</taxon>
        <taxon>rosids</taxon>
        <taxon>malvids</taxon>
        <taxon>Myrtales</taxon>
        <taxon>Lythraceae</taxon>
        <taxon>Punica</taxon>
    </lineage>
</organism>
<accession>A0A2I0IBM6</accession>
<dbReference type="EMBL" id="PGOL01003384">
    <property type="protein sequence ID" value="PKI41401.1"/>
    <property type="molecule type" value="Genomic_DNA"/>
</dbReference>
<dbReference type="Proteomes" id="UP000233551">
    <property type="component" value="Unassembled WGS sequence"/>
</dbReference>
<proteinExistence type="predicted"/>
<gene>
    <name evidence="1" type="ORF">CRG98_038208</name>
</gene>